<reference evidence="1 2" key="1">
    <citation type="submission" date="2016-10" db="EMBL/GenBank/DDBJ databases">
        <authorList>
            <person name="Varghese N."/>
            <person name="Submissions S."/>
        </authorList>
    </citation>
    <scope>NUCLEOTIDE SEQUENCE [LARGE SCALE GENOMIC DNA]</scope>
    <source>
        <strain evidence="2">YIM D21,KCTC 23444,ACCC 10710</strain>
    </source>
</reference>
<dbReference type="Proteomes" id="UP000325289">
    <property type="component" value="Unassembled WGS sequence"/>
</dbReference>
<organism evidence="1 2">
    <name type="scientific">Roseivivax sediminis</name>
    <dbReference type="NCBI Taxonomy" id="936889"/>
    <lineage>
        <taxon>Bacteria</taxon>
        <taxon>Pseudomonadati</taxon>
        <taxon>Pseudomonadota</taxon>
        <taxon>Alphaproteobacteria</taxon>
        <taxon>Rhodobacterales</taxon>
        <taxon>Roseobacteraceae</taxon>
        <taxon>Roseivivax</taxon>
    </lineage>
</organism>
<gene>
    <name evidence="1" type="ORF">SAMN04515678_10316</name>
</gene>
<dbReference type="EMBL" id="FOMS01000003">
    <property type="protein sequence ID" value="SFD78052.1"/>
    <property type="molecule type" value="Genomic_DNA"/>
</dbReference>
<evidence type="ECO:0000313" key="1">
    <source>
        <dbReference type="EMBL" id="SFD78052.1"/>
    </source>
</evidence>
<dbReference type="AlphaFoldDB" id="A0A1I1V4T5"/>
<keyword evidence="2" id="KW-1185">Reference proteome</keyword>
<sequence length="153" mass="16858">MSHLHYSERGTPLSSLGYSRPEQDALRVARHFFHAFCEPGKQGWISAFGHALRVRGPEDGPHLALATLNAIQSIRRIRPSPFRFNCPTCRECSLYLSGNERSYMNALRAAMRGDQVALGKHLWLLCEGNDPGAAEAAFRTLAELVESPAPVAG</sequence>
<proteinExistence type="predicted"/>
<accession>A0A1I1V4T5</accession>
<dbReference type="RefSeq" id="WP_149754942.1">
    <property type="nucleotide sequence ID" value="NZ_FOMS01000003.1"/>
</dbReference>
<name>A0A1I1V4T5_9RHOB</name>
<dbReference type="OrthoDB" id="7691213at2"/>
<protein>
    <submittedName>
        <fullName evidence="1">Uncharacterized protein</fullName>
    </submittedName>
</protein>
<evidence type="ECO:0000313" key="2">
    <source>
        <dbReference type="Proteomes" id="UP000325289"/>
    </source>
</evidence>